<keyword evidence="3" id="KW-0862">Zinc</keyword>
<dbReference type="GO" id="GO:0003677">
    <property type="term" value="F:DNA binding"/>
    <property type="evidence" value="ECO:0007669"/>
    <property type="project" value="UniProtKB-UniRule"/>
</dbReference>
<dbReference type="Pfam" id="PF12017">
    <property type="entry name" value="Tnp_P_element"/>
    <property type="match status" value="1"/>
</dbReference>
<dbReference type="SMART" id="SM00980">
    <property type="entry name" value="THAP"/>
    <property type="match status" value="1"/>
</dbReference>
<dbReference type="RefSeq" id="XP_026271844.1">
    <property type="nucleotide sequence ID" value="XM_026416059.2"/>
</dbReference>
<name>A0A6J1RRZ8_FRAOC</name>
<dbReference type="AlphaFoldDB" id="A0A6J1RRZ8"/>
<proteinExistence type="predicted"/>
<feature type="compositionally biased region" description="Basic residues" evidence="6">
    <location>
        <begin position="152"/>
        <end position="164"/>
    </location>
</feature>
<evidence type="ECO:0000313" key="8">
    <source>
        <dbReference type="Proteomes" id="UP000504606"/>
    </source>
</evidence>
<evidence type="ECO:0000313" key="9">
    <source>
        <dbReference type="RefSeq" id="XP_026271844.1"/>
    </source>
</evidence>
<dbReference type="PROSITE" id="PS50950">
    <property type="entry name" value="ZF_THAP"/>
    <property type="match status" value="1"/>
</dbReference>
<dbReference type="GO" id="GO:0008270">
    <property type="term" value="F:zinc ion binding"/>
    <property type="evidence" value="ECO:0007669"/>
    <property type="project" value="UniProtKB-KW"/>
</dbReference>
<dbReference type="InterPro" id="IPR021896">
    <property type="entry name" value="THAP9-like_HTH"/>
</dbReference>
<keyword evidence="8" id="KW-1185">Reference proteome</keyword>
<dbReference type="KEGG" id="foc:113202023"/>
<gene>
    <name evidence="9" type="primary">LOC113202023</name>
</gene>
<dbReference type="Pfam" id="PF05485">
    <property type="entry name" value="THAP"/>
    <property type="match status" value="1"/>
</dbReference>
<evidence type="ECO:0000259" key="7">
    <source>
        <dbReference type="PROSITE" id="PS50950"/>
    </source>
</evidence>
<dbReference type="SMART" id="SM00692">
    <property type="entry name" value="DM3"/>
    <property type="match status" value="1"/>
</dbReference>
<keyword evidence="4 5" id="KW-0238">DNA-binding</keyword>
<accession>A0A6J1RRZ8</accession>
<keyword evidence="1" id="KW-0479">Metal-binding</keyword>
<evidence type="ECO:0000256" key="4">
    <source>
        <dbReference type="ARBA" id="ARBA00023125"/>
    </source>
</evidence>
<protein>
    <submittedName>
        <fullName evidence="9">Uncharacterized protein LOC113202023 isoform X1</fullName>
    </submittedName>
</protein>
<dbReference type="Proteomes" id="UP000504606">
    <property type="component" value="Unplaced"/>
</dbReference>
<feature type="compositionally biased region" description="Polar residues" evidence="6">
    <location>
        <begin position="137"/>
        <end position="149"/>
    </location>
</feature>
<dbReference type="GeneID" id="113202023"/>
<evidence type="ECO:0000256" key="3">
    <source>
        <dbReference type="ARBA" id="ARBA00022833"/>
    </source>
</evidence>
<dbReference type="InterPro" id="IPR006612">
    <property type="entry name" value="THAP_Znf"/>
</dbReference>
<feature type="region of interest" description="Disordered" evidence="6">
    <location>
        <begin position="133"/>
        <end position="165"/>
    </location>
</feature>
<evidence type="ECO:0000256" key="1">
    <source>
        <dbReference type="ARBA" id="ARBA00022723"/>
    </source>
</evidence>
<keyword evidence="2 5" id="KW-0863">Zinc-finger</keyword>
<dbReference type="SUPFAM" id="SSF57716">
    <property type="entry name" value="Glucocorticoid receptor-like (DNA-binding domain)"/>
    <property type="match status" value="1"/>
</dbReference>
<evidence type="ECO:0000256" key="2">
    <source>
        <dbReference type="ARBA" id="ARBA00022771"/>
    </source>
</evidence>
<evidence type="ECO:0000256" key="5">
    <source>
        <dbReference type="PROSITE-ProRule" id="PRU00309"/>
    </source>
</evidence>
<organism evidence="8 9">
    <name type="scientific">Frankliniella occidentalis</name>
    <name type="common">Western flower thrips</name>
    <name type="synonym">Euthrips occidentalis</name>
    <dbReference type="NCBI Taxonomy" id="133901"/>
    <lineage>
        <taxon>Eukaryota</taxon>
        <taxon>Metazoa</taxon>
        <taxon>Ecdysozoa</taxon>
        <taxon>Arthropoda</taxon>
        <taxon>Hexapoda</taxon>
        <taxon>Insecta</taxon>
        <taxon>Pterygota</taxon>
        <taxon>Neoptera</taxon>
        <taxon>Paraneoptera</taxon>
        <taxon>Thysanoptera</taxon>
        <taxon>Terebrantia</taxon>
        <taxon>Thripoidea</taxon>
        <taxon>Thripidae</taxon>
        <taxon>Frankliniella</taxon>
    </lineage>
</organism>
<feature type="domain" description="THAP-type" evidence="7">
    <location>
        <begin position="1"/>
        <end position="83"/>
    </location>
</feature>
<sequence>MENERCEVRTCQTTKADCHAELRLVRFPNDARLPVWIEKVKGKGSAWTPQDHSRICTRHFEIHYFLANKRSNRLVKVAVPSLSLGIKAIYPVHQSTSGSSLGPASPLTLGSQYMPSSIPPVSVSTVQQFKPPLPLAETNSTKNSRSAGTNKLKGKNVAKKKGQRFKPEPKIKDVSAFLNQNVEEDDYLNKILLRKSVSGLISHVEELVKKTANTSKEFELKSLGFILLKIQKNLGLSADEALVIFQEQVPHSVYKSLQSLVKEDKKQYKALVRSFSLSLNFYSLPAYNYVRSVVHDALPHPRTIQAWYTTIDKYMY</sequence>
<dbReference type="OrthoDB" id="10070386at2759"/>
<evidence type="ECO:0000256" key="6">
    <source>
        <dbReference type="SAM" id="MobiDB-lite"/>
    </source>
</evidence>
<reference evidence="9" key="1">
    <citation type="submission" date="2025-08" db="UniProtKB">
        <authorList>
            <consortium name="RefSeq"/>
        </authorList>
    </citation>
    <scope>IDENTIFICATION</scope>
    <source>
        <tissue evidence="9">Whole organism</tissue>
    </source>
</reference>